<dbReference type="OrthoDB" id="251285at2"/>
<evidence type="ECO:0000313" key="13">
    <source>
        <dbReference type="Proteomes" id="UP000191931"/>
    </source>
</evidence>
<feature type="repeat" description="TPR" evidence="10">
    <location>
        <begin position="253"/>
        <end position="286"/>
    </location>
</feature>
<dbReference type="Gene3D" id="3.40.50.2000">
    <property type="entry name" value="Glycogen Phosphorylase B"/>
    <property type="match status" value="1"/>
</dbReference>
<name>A0A1W1HEA5_9BACT</name>
<organism evidence="12 13">
    <name type="scientific">Desulfamplus magnetovallimortis</name>
    <dbReference type="NCBI Taxonomy" id="1246637"/>
    <lineage>
        <taxon>Bacteria</taxon>
        <taxon>Pseudomonadati</taxon>
        <taxon>Thermodesulfobacteriota</taxon>
        <taxon>Desulfobacteria</taxon>
        <taxon>Desulfobacterales</taxon>
        <taxon>Desulfobacteraceae</taxon>
        <taxon>Desulfamplus</taxon>
    </lineage>
</organism>
<evidence type="ECO:0000256" key="7">
    <source>
        <dbReference type="ARBA" id="ARBA00022737"/>
    </source>
</evidence>
<dbReference type="EC" id="2.4.1.255" evidence="3"/>
<dbReference type="STRING" id="1246637.MTBBW1_2380036"/>
<evidence type="ECO:0000256" key="4">
    <source>
        <dbReference type="ARBA" id="ARBA00019143"/>
    </source>
</evidence>
<dbReference type="SMART" id="SM00671">
    <property type="entry name" value="SEL1"/>
    <property type="match status" value="3"/>
</dbReference>
<reference evidence="12 13" key="1">
    <citation type="submission" date="2017-03" db="EMBL/GenBank/DDBJ databases">
        <authorList>
            <person name="Afonso C.L."/>
            <person name="Miller P.J."/>
            <person name="Scott M.A."/>
            <person name="Spackman E."/>
            <person name="Goraichik I."/>
            <person name="Dimitrov K.M."/>
            <person name="Suarez D.L."/>
            <person name="Swayne D.E."/>
        </authorList>
    </citation>
    <scope>NUCLEOTIDE SEQUENCE [LARGE SCALE GENOMIC DNA]</scope>
    <source>
        <strain evidence="12">PRJEB14757</strain>
    </source>
</reference>
<dbReference type="SMART" id="SM00028">
    <property type="entry name" value="TPR"/>
    <property type="match status" value="10"/>
</dbReference>
<keyword evidence="6 12" id="KW-0808">Transferase</keyword>
<keyword evidence="8 10" id="KW-0802">TPR repeat</keyword>
<evidence type="ECO:0000256" key="8">
    <source>
        <dbReference type="ARBA" id="ARBA00022803"/>
    </source>
</evidence>
<dbReference type="InterPro" id="IPR006597">
    <property type="entry name" value="Sel1-like"/>
</dbReference>
<dbReference type="InterPro" id="IPR037919">
    <property type="entry name" value="OGT"/>
</dbReference>
<feature type="repeat" description="TPR" evidence="10">
    <location>
        <begin position="321"/>
        <end position="354"/>
    </location>
</feature>
<dbReference type="EMBL" id="FWEV01000155">
    <property type="protein sequence ID" value="SLM30712.1"/>
    <property type="molecule type" value="Genomic_DNA"/>
</dbReference>
<dbReference type="Pfam" id="PF13844">
    <property type="entry name" value="Glyco_transf_41"/>
    <property type="match status" value="2"/>
</dbReference>
<dbReference type="SUPFAM" id="SSF48452">
    <property type="entry name" value="TPR-like"/>
    <property type="match status" value="1"/>
</dbReference>
<evidence type="ECO:0000256" key="2">
    <source>
        <dbReference type="ARBA" id="ARBA00005386"/>
    </source>
</evidence>
<evidence type="ECO:0000256" key="10">
    <source>
        <dbReference type="PROSITE-ProRule" id="PRU00339"/>
    </source>
</evidence>
<gene>
    <name evidence="12" type="ORF">MTBBW1_2380036</name>
</gene>
<evidence type="ECO:0000256" key="6">
    <source>
        <dbReference type="ARBA" id="ARBA00022679"/>
    </source>
</evidence>
<evidence type="ECO:0000256" key="1">
    <source>
        <dbReference type="ARBA" id="ARBA00004922"/>
    </source>
</evidence>
<dbReference type="GO" id="GO:0006493">
    <property type="term" value="P:protein O-linked glycosylation"/>
    <property type="evidence" value="ECO:0007669"/>
    <property type="project" value="InterPro"/>
</dbReference>
<protein>
    <recommendedName>
        <fullName evidence="4">Probable UDP-N-acetylglucosamine--peptide N-acetylglucosaminyltransferase SPINDLY</fullName>
        <ecNumber evidence="3">2.4.1.255</ecNumber>
    </recommendedName>
</protein>
<dbReference type="InterPro" id="IPR011990">
    <property type="entry name" value="TPR-like_helical_dom_sf"/>
</dbReference>
<dbReference type="Pfam" id="PF13431">
    <property type="entry name" value="TPR_17"/>
    <property type="match status" value="1"/>
</dbReference>
<feature type="domain" description="O-GlcNAc transferase C-terminal" evidence="11">
    <location>
        <begin position="369"/>
        <end position="605"/>
    </location>
</feature>
<dbReference type="GO" id="GO:0009740">
    <property type="term" value="P:gibberellic acid mediated signaling pathway"/>
    <property type="evidence" value="ECO:0007669"/>
    <property type="project" value="UniProtKB-KW"/>
</dbReference>
<feature type="repeat" description="TPR" evidence="10">
    <location>
        <begin position="185"/>
        <end position="218"/>
    </location>
</feature>
<dbReference type="Gene3D" id="1.25.40.10">
    <property type="entry name" value="Tetratricopeptide repeat domain"/>
    <property type="match status" value="3"/>
</dbReference>
<accession>A0A1W1HEA5</accession>
<feature type="domain" description="O-GlcNAc transferase C-terminal" evidence="11">
    <location>
        <begin position="611"/>
        <end position="795"/>
    </location>
</feature>
<keyword evidence="5 12" id="KW-0328">Glycosyltransferase</keyword>
<keyword evidence="9" id="KW-0939">Gibberellin signaling pathway</keyword>
<feature type="repeat" description="TPR" evidence="10">
    <location>
        <begin position="287"/>
        <end position="320"/>
    </location>
</feature>
<proteinExistence type="inferred from homology"/>
<feature type="repeat" description="TPR" evidence="10">
    <location>
        <begin position="219"/>
        <end position="252"/>
    </location>
</feature>
<dbReference type="PANTHER" id="PTHR44366:SF1">
    <property type="entry name" value="UDP-N-ACETYLGLUCOSAMINE--PEPTIDE N-ACETYLGLUCOSAMINYLTRANSFERASE 110 KDA SUBUNIT"/>
    <property type="match status" value="1"/>
</dbReference>
<dbReference type="Pfam" id="PF00515">
    <property type="entry name" value="TPR_1"/>
    <property type="match status" value="3"/>
</dbReference>
<dbReference type="GO" id="GO:0097363">
    <property type="term" value="F:protein O-acetylglucosaminyltransferase activity"/>
    <property type="evidence" value="ECO:0007669"/>
    <property type="project" value="UniProtKB-EC"/>
</dbReference>
<dbReference type="UniPathway" id="UPA00378"/>
<dbReference type="Pfam" id="PF13414">
    <property type="entry name" value="TPR_11"/>
    <property type="match status" value="1"/>
</dbReference>
<dbReference type="Gene3D" id="3.40.50.11380">
    <property type="match status" value="1"/>
</dbReference>
<evidence type="ECO:0000256" key="5">
    <source>
        <dbReference type="ARBA" id="ARBA00022676"/>
    </source>
</evidence>
<dbReference type="AlphaFoldDB" id="A0A1W1HEA5"/>
<dbReference type="InterPro" id="IPR019734">
    <property type="entry name" value="TPR_rpt"/>
</dbReference>
<dbReference type="PROSITE" id="PS50005">
    <property type="entry name" value="TPR"/>
    <property type="match status" value="9"/>
</dbReference>
<dbReference type="PROSITE" id="PS50293">
    <property type="entry name" value="TPR_REGION"/>
    <property type="match status" value="4"/>
</dbReference>
<evidence type="ECO:0000256" key="9">
    <source>
        <dbReference type="ARBA" id="ARBA00022941"/>
    </source>
</evidence>
<feature type="repeat" description="TPR" evidence="10">
    <location>
        <begin position="49"/>
        <end position="82"/>
    </location>
</feature>
<dbReference type="InterPro" id="IPR029489">
    <property type="entry name" value="OGT/SEC/SPY_C"/>
</dbReference>
<keyword evidence="7" id="KW-0677">Repeat</keyword>
<comment type="pathway">
    <text evidence="1">Protein modification; protein glycosylation.</text>
</comment>
<feature type="repeat" description="TPR" evidence="10">
    <location>
        <begin position="117"/>
        <end position="150"/>
    </location>
</feature>
<dbReference type="Proteomes" id="UP000191931">
    <property type="component" value="Unassembled WGS sequence"/>
</dbReference>
<evidence type="ECO:0000259" key="11">
    <source>
        <dbReference type="Pfam" id="PF13844"/>
    </source>
</evidence>
<dbReference type="Pfam" id="PF13181">
    <property type="entry name" value="TPR_8"/>
    <property type="match status" value="1"/>
</dbReference>
<feature type="repeat" description="TPR" evidence="10">
    <location>
        <begin position="83"/>
        <end position="116"/>
    </location>
</feature>
<comment type="similarity">
    <text evidence="2">Belongs to the glycosyltransferase 41 family. O-GlcNAc transferase subfamily.</text>
</comment>
<dbReference type="PANTHER" id="PTHR44366">
    <property type="entry name" value="UDP-N-ACETYLGLUCOSAMINE--PEPTIDE N-ACETYLGLUCOSAMINYLTRANSFERASE 110 KDA SUBUNIT"/>
    <property type="match status" value="1"/>
</dbReference>
<feature type="repeat" description="TPR" evidence="10">
    <location>
        <begin position="15"/>
        <end position="48"/>
    </location>
</feature>
<evidence type="ECO:0000256" key="3">
    <source>
        <dbReference type="ARBA" id="ARBA00011970"/>
    </source>
</evidence>
<dbReference type="Pfam" id="PF13432">
    <property type="entry name" value="TPR_16"/>
    <property type="match status" value="1"/>
</dbReference>
<evidence type="ECO:0000313" key="12">
    <source>
        <dbReference type="EMBL" id="SLM30712.1"/>
    </source>
</evidence>
<keyword evidence="13" id="KW-1185">Reference proteome</keyword>
<sequence>MELYSQALEIQPDNADIMNMLSCILHETGNHDASMELIKKAIDINPVSPMYRNNLGNFLFSMEKYCEALEAFKKAIELKPSFIDAHYNLGLTAMKLGENNLALKSFQLCVKKNPDFCDARTNLGTIYMGMGKPQKAFQHFKKAIELNPLDLATNVNFSIALEKDGKRDHAKKLLENALTFLPDHPEILFNLGNLYQKDENIEKAVLCFTKALEKAPGDTRILYNIGTTLMEARDRKGAMPYFQKLLAILPDDPRANNNMGLIHYHIGEYCKSMPFFERAIKNRPNFFKAYNNLGLSYKSLGKMDEALENFKEATKISPDFVEALHNLAESEREVGEYDSSAKHFRRALDLQPDLAVANTRYAYLLKWQCNWNEFSRISKKMDAIIEGQLAKGDLVGETPFMNIIRVPDPVMNKKIADSFTLITLDNVKHLDIKFDHHKRKKNGQKRQYPITIGYLSANFKDHPMAHLLADLFKFHNRNQFRINAYSLGEDDKSPYRKRFMEHADIFRDIRHLSYSEASSLIYDDEVDILVDLMGYTQGGRLEIAALRPAPLQVRYMGLAGTTGGNLFDYIIVDEIVVPRDQEENYAEKPIYMPHTYQINDRNKVISDKPVNRKMFNLPENSFVFCSFNQPYKIDPEIFSTWLNILREVENSVLWLMPGKTGAGENLAQYAEKHGIDRDRLVFATKYPLDEHLARLKLADLALDTLEIGGAATTSDALYAGIPVITITGNRFASRMSASILTAIGLEELVTDNLDSYCDIAIKIAKNKDYMRSLKNKLKNNTHKEPLFDTLGFTLNLERAYIKIFERYLSGKTPELIDLKEDMCKLHTSPALFPHQYDSSINHIEMM</sequence>